<proteinExistence type="predicted"/>
<organism evidence="1 2">
    <name type="scientific">Trichinella nativa</name>
    <dbReference type="NCBI Taxonomy" id="6335"/>
    <lineage>
        <taxon>Eukaryota</taxon>
        <taxon>Metazoa</taxon>
        <taxon>Ecdysozoa</taxon>
        <taxon>Nematoda</taxon>
        <taxon>Enoplea</taxon>
        <taxon>Dorylaimia</taxon>
        <taxon>Trichinellida</taxon>
        <taxon>Trichinellidae</taxon>
        <taxon>Trichinella</taxon>
    </lineage>
</organism>
<name>A0A0V1JTY7_9BILA</name>
<dbReference type="Proteomes" id="UP000054721">
    <property type="component" value="Unassembled WGS sequence"/>
</dbReference>
<reference evidence="1 2" key="1">
    <citation type="submission" date="2015-05" db="EMBL/GenBank/DDBJ databases">
        <title>Evolution of Trichinella species and genotypes.</title>
        <authorList>
            <person name="Korhonen P.K."/>
            <person name="Edoardo P."/>
            <person name="Giuseppe L.R."/>
            <person name="Gasser R.B."/>
        </authorList>
    </citation>
    <scope>NUCLEOTIDE SEQUENCE [LARGE SCALE GENOMIC DNA]</scope>
    <source>
        <strain evidence="1">ISS10</strain>
    </source>
</reference>
<dbReference type="AlphaFoldDB" id="A0A0V1JTY7"/>
<evidence type="ECO:0000313" key="1">
    <source>
        <dbReference type="EMBL" id="KRZ38448.1"/>
    </source>
</evidence>
<comment type="caution">
    <text evidence="1">The sequence shown here is derived from an EMBL/GenBank/DDBJ whole genome shotgun (WGS) entry which is preliminary data.</text>
</comment>
<gene>
    <name evidence="1" type="ORF">T02_7382</name>
</gene>
<sequence length="32" mass="3740">MWVPLHLEHRCSELRVLDIRMATPTCFLGPFA</sequence>
<accession>A0A0V1JTY7</accession>
<dbReference type="EMBL" id="JYDW01003790">
    <property type="protein sequence ID" value="KRZ38448.1"/>
    <property type="molecule type" value="Genomic_DNA"/>
</dbReference>
<keyword evidence="2" id="KW-1185">Reference proteome</keyword>
<protein>
    <submittedName>
        <fullName evidence="1">Uncharacterized protein</fullName>
    </submittedName>
</protein>
<evidence type="ECO:0000313" key="2">
    <source>
        <dbReference type="Proteomes" id="UP000054721"/>
    </source>
</evidence>